<evidence type="ECO:0000256" key="1">
    <source>
        <dbReference type="SAM" id="SignalP"/>
    </source>
</evidence>
<organism evidence="2 5">
    <name type="scientific">Bradyrhizobium guangdongense</name>
    <dbReference type="NCBI Taxonomy" id="1325090"/>
    <lineage>
        <taxon>Bacteria</taxon>
        <taxon>Pseudomonadati</taxon>
        <taxon>Pseudomonadota</taxon>
        <taxon>Alphaproteobacteria</taxon>
        <taxon>Hyphomicrobiales</taxon>
        <taxon>Nitrobacteraceae</taxon>
        <taxon>Bradyrhizobium</taxon>
    </lineage>
</organism>
<reference evidence="3 4" key="2">
    <citation type="submission" date="2018-06" db="EMBL/GenBank/DDBJ databases">
        <title>Comparative genomics of rhizobia nodulating Arachis hypogaea in China.</title>
        <authorList>
            <person name="Li Y."/>
        </authorList>
    </citation>
    <scope>NUCLEOTIDE SEQUENCE [LARGE SCALE GENOMIC DNA]</scope>
    <source>
        <strain evidence="3 4">CCBAU 51658</strain>
    </source>
</reference>
<evidence type="ECO:0000313" key="2">
    <source>
        <dbReference type="EMBL" id="GGI31552.1"/>
    </source>
</evidence>
<reference evidence="2" key="3">
    <citation type="submission" date="2022-12" db="EMBL/GenBank/DDBJ databases">
        <authorList>
            <person name="Sun Q."/>
            <person name="Zhou Y."/>
        </authorList>
    </citation>
    <scope>NUCLEOTIDE SEQUENCE</scope>
    <source>
        <strain evidence="2">CGMCC 1.15034</strain>
    </source>
</reference>
<proteinExistence type="predicted"/>
<name>A0A410VDA9_9BRAD</name>
<feature type="signal peptide" evidence="1">
    <location>
        <begin position="1"/>
        <end position="26"/>
    </location>
</feature>
<dbReference type="Proteomes" id="UP000625079">
    <property type="component" value="Unassembled WGS sequence"/>
</dbReference>
<evidence type="ECO:0000313" key="3">
    <source>
        <dbReference type="EMBL" id="QOZ62630.1"/>
    </source>
</evidence>
<dbReference type="RefSeq" id="WP_128968208.1">
    <property type="nucleotide sequence ID" value="NZ_BMHC01000021.1"/>
</dbReference>
<dbReference type="OrthoDB" id="8256584at2"/>
<dbReference type="AlphaFoldDB" id="A0A410VDA9"/>
<feature type="chain" id="PRO_5044601352" description="Sulfur globule protein" evidence="1">
    <location>
        <begin position="27"/>
        <end position="176"/>
    </location>
</feature>
<dbReference type="EMBL" id="BMHC01000021">
    <property type="protein sequence ID" value="GGI31552.1"/>
    <property type="molecule type" value="Genomic_DNA"/>
</dbReference>
<keyword evidence="4" id="KW-1185">Reference proteome</keyword>
<dbReference type="Proteomes" id="UP000593880">
    <property type="component" value="Chromosome"/>
</dbReference>
<gene>
    <name evidence="2" type="ORF">GCM10010987_64980</name>
    <name evidence="3" type="ORF">XH86_30690</name>
</gene>
<sequence>MDNRLLKGLTAVTIAAAMALASPVLARGGGGGGGHGGGGFGGGGHFGGGGMHAGGFGGGMHVGGMGGAHFAHVGGPGFGGPAFGGARFAHAAIGPRFAGAPLATRAAFGPRFAGTGWHGRPFIGRHAFFFRHHRFHRFAFFGAPFYYANYYDDGCWRRSWTPYGWQWVNVCGDNWY</sequence>
<keyword evidence="1" id="KW-0732">Signal</keyword>
<accession>A0A410VDA9</accession>
<dbReference type="EMBL" id="CP030057">
    <property type="protein sequence ID" value="QOZ62630.1"/>
    <property type="molecule type" value="Genomic_DNA"/>
</dbReference>
<evidence type="ECO:0000313" key="5">
    <source>
        <dbReference type="Proteomes" id="UP000625079"/>
    </source>
</evidence>
<protein>
    <recommendedName>
        <fullName evidence="6">Sulfur globule protein</fullName>
    </recommendedName>
</protein>
<reference evidence="2" key="1">
    <citation type="journal article" date="2014" name="Int. J. Syst. Evol. Microbiol.">
        <title>Complete genome sequence of Corynebacterium casei LMG S-19264T (=DSM 44701T), isolated from a smear-ripened cheese.</title>
        <authorList>
            <consortium name="US DOE Joint Genome Institute (JGI-PGF)"/>
            <person name="Walter F."/>
            <person name="Albersmeier A."/>
            <person name="Kalinowski J."/>
            <person name="Ruckert C."/>
        </authorList>
    </citation>
    <scope>NUCLEOTIDE SEQUENCE</scope>
    <source>
        <strain evidence="2">CGMCC 1.15034</strain>
    </source>
</reference>
<evidence type="ECO:0000313" key="4">
    <source>
        <dbReference type="Proteomes" id="UP000593880"/>
    </source>
</evidence>
<evidence type="ECO:0008006" key="6">
    <source>
        <dbReference type="Google" id="ProtNLM"/>
    </source>
</evidence>